<feature type="region of interest" description="Disordered" evidence="4">
    <location>
        <begin position="158"/>
        <end position="185"/>
    </location>
</feature>
<evidence type="ECO:0000256" key="2">
    <source>
        <dbReference type="ARBA" id="ARBA00023295"/>
    </source>
</evidence>
<dbReference type="Proteomes" id="UP001396898">
    <property type="component" value="Unassembled WGS sequence"/>
</dbReference>
<name>A0ABR1R4R6_9PEZI</name>
<keyword evidence="3" id="KW-0067">ATP-binding</keyword>
<organism evidence="5 6">
    <name type="scientific">Apiospora marii</name>
    <dbReference type="NCBI Taxonomy" id="335849"/>
    <lineage>
        <taxon>Eukaryota</taxon>
        <taxon>Fungi</taxon>
        <taxon>Dikarya</taxon>
        <taxon>Ascomycota</taxon>
        <taxon>Pezizomycotina</taxon>
        <taxon>Sordariomycetes</taxon>
        <taxon>Xylariomycetidae</taxon>
        <taxon>Amphisphaeriales</taxon>
        <taxon>Apiosporaceae</taxon>
        <taxon>Apiospora</taxon>
    </lineage>
</organism>
<evidence type="ECO:0000313" key="5">
    <source>
        <dbReference type="EMBL" id="KAK7999181.1"/>
    </source>
</evidence>
<sequence length="560" mass="63577">MELLRQTEDWALEAKIRQYRPEVACTAGKGIWKGNWRKRHGRSLCKSDNFKHGARVREHGLRETDDRQNARDLELKQEHKHVDINHLMDRIVSRLPSNEFMAVSPNIFWNGGDDMTGYYEWLRDEYYDGDMPEIVRRANAFRPFVGAYEIWREENAQSRIDPRSRISPRSQSGGTRPSIPGPPPITDYARKMREMGEEDCAKEGKPVPVYDSMELIGKGSFGRVYKAASKNDGKLVAVKIKQGTNAYQPTYFAFVKGFEEWRTNAARSNQPSEPMITTPPRWLATPPSFPARAAAFVANSSRAAERSGVKLFVLDDGWFGNEYPRVNDDAGLGDCCPRRLLRGDLQFRVRATLRCRPALRHQGVWYRIDSSVSAPQPDDAQVEVLVSFISDEGEYVAWLQPLLQQELRAVHFGRAWHSGSFGKSACHATTVLPFIGGIVRIRGATKTQTNDEYYTTWNEFTNACRNLYQQSAPWQYSNKLFEIRKSVLAGYGAFARKDLKWGQKTLVEPELFHADSVTLYGEFDMLSDGSQKAFKRMAAHCPTAGFDEVTSIVHTNGHGA</sequence>
<evidence type="ECO:0000256" key="4">
    <source>
        <dbReference type="SAM" id="MobiDB-lite"/>
    </source>
</evidence>
<evidence type="ECO:0000313" key="6">
    <source>
        <dbReference type="Proteomes" id="UP001396898"/>
    </source>
</evidence>
<dbReference type="PROSITE" id="PS00512">
    <property type="entry name" value="ALPHA_GALACTOSIDASE"/>
    <property type="match status" value="1"/>
</dbReference>
<accession>A0ABR1R4R6</accession>
<proteinExistence type="predicted"/>
<keyword evidence="3" id="KW-0547">Nucleotide-binding</keyword>
<reference evidence="5 6" key="1">
    <citation type="submission" date="2023-01" db="EMBL/GenBank/DDBJ databases">
        <title>Analysis of 21 Apiospora genomes using comparative genomics revels a genus with tremendous synthesis potential of carbohydrate active enzymes and secondary metabolites.</title>
        <authorList>
            <person name="Sorensen T."/>
        </authorList>
    </citation>
    <scope>NUCLEOTIDE SEQUENCE [LARGE SCALE GENOMIC DNA]</scope>
    <source>
        <strain evidence="5 6">CBS 20057</strain>
    </source>
</reference>
<dbReference type="PROSITE" id="PS00107">
    <property type="entry name" value="PROTEIN_KINASE_ATP"/>
    <property type="match status" value="1"/>
</dbReference>
<protein>
    <submittedName>
        <fullName evidence="5">Kinase-like protein</fullName>
    </submittedName>
</protein>
<keyword evidence="2" id="KW-0326">Glycosidase</keyword>
<keyword evidence="1" id="KW-0378">Hydrolase</keyword>
<gene>
    <name evidence="5" type="ORF">PG991_014856</name>
</gene>
<keyword evidence="6" id="KW-1185">Reference proteome</keyword>
<dbReference type="EMBL" id="JAQQWI010000019">
    <property type="protein sequence ID" value="KAK7999181.1"/>
    <property type="molecule type" value="Genomic_DNA"/>
</dbReference>
<dbReference type="InterPro" id="IPR000111">
    <property type="entry name" value="Glyco_hydro_27/36_CS"/>
</dbReference>
<evidence type="ECO:0000256" key="1">
    <source>
        <dbReference type="ARBA" id="ARBA00022801"/>
    </source>
</evidence>
<dbReference type="SUPFAM" id="SSF56112">
    <property type="entry name" value="Protein kinase-like (PK-like)"/>
    <property type="match status" value="1"/>
</dbReference>
<dbReference type="InterPro" id="IPR011009">
    <property type="entry name" value="Kinase-like_dom_sf"/>
</dbReference>
<comment type="caution">
    <text evidence="5">The sequence shown here is derived from an EMBL/GenBank/DDBJ whole genome shotgun (WGS) entry which is preliminary data.</text>
</comment>
<evidence type="ECO:0000256" key="3">
    <source>
        <dbReference type="PROSITE-ProRule" id="PRU10141"/>
    </source>
</evidence>
<dbReference type="InterPro" id="IPR017441">
    <property type="entry name" value="Protein_kinase_ATP_BS"/>
</dbReference>
<dbReference type="Pfam" id="PF02065">
    <property type="entry name" value="Melibiase"/>
    <property type="match status" value="1"/>
</dbReference>
<feature type="binding site" evidence="3">
    <location>
        <position position="239"/>
    </location>
    <ligand>
        <name>ATP</name>
        <dbReference type="ChEBI" id="CHEBI:30616"/>
    </ligand>
</feature>
<dbReference type="Gene3D" id="3.30.200.20">
    <property type="entry name" value="Phosphorylase Kinase, domain 1"/>
    <property type="match status" value="1"/>
</dbReference>